<protein>
    <submittedName>
        <fullName evidence="1">Uncharacterized protein</fullName>
    </submittedName>
</protein>
<evidence type="ECO:0000313" key="2">
    <source>
        <dbReference type="Proteomes" id="UP000182444"/>
    </source>
</evidence>
<dbReference type="GeneID" id="94583774"/>
<reference evidence="1 2" key="1">
    <citation type="journal article" date="2016" name="PLoS ONE">
        <title>Sequence Assembly of Yarrowia lipolytica Strain W29/CLIB89 Shows Transposable Element Diversity.</title>
        <authorList>
            <person name="Magnan C."/>
            <person name="Yu J."/>
            <person name="Chang I."/>
            <person name="Jahn E."/>
            <person name="Kanomata Y."/>
            <person name="Wu J."/>
            <person name="Zeller M."/>
            <person name="Oakes M."/>
            <person name="Baldi P."/>
            <person name="Sandmeyer S."/>
        </authorList>
    </citation>
    <scope>NUCLEOTIDE SEQUENCE [LARGE SCALE GENOMIC DNA]</scope>
    <source>
        <strain evidence="2">CLIB89(W29)</strain>
    </source>
</reference>
<dbReference type="RefSeq" id="XP_068139275.1">
    <property type="nucleotide sequence ID" value="XM_068283174.1"/>
</dbReference>
<dbReference type="VEuPathDB" id="FungiDB:YALI1_E37669g"/>
<name>A0A1D8NKY2_YARLL</name>
<accession>A0A1D8NKY2</accession>
<organism evidence="1 2">
    <name type="scientific">Yarrowia lipolytica</name>
    <name type="common">Candida lipolytica</name>
    <dbReference type="NCBI Taxonomy" id="4952"/>
    <lineage>
        <taxon>Eukaryota</taxon>
        <taxon>Fungi</taxon>
        <taxon>Dikarya</taxon>
        <taxon>Ascomycota</taxon>
        <taxon>Saccharomycotina</taxon>
        <taxon>Dipodascomycetes</taxon>
        <taxon>Dipodascales</taxon>
        <taxon>Dipodascales incertae sedis</taxon>
        <taxon>Yarrowia</taxon>
    </lineage>
</organism>
<proteinExistence type="predicted"/>
<dbReference type="Proteomes" id="UP000182444">
    <property type="component" value="Chromosome 1E"/>
</dbReference>
<dbReference type="EMBL" id="CP017557">
    <property type="protein sequence ID" value="AOW06253.1"/>
    <property type="molecule type" value="Genomic_DNA"/>
</dbReference>
<evidence type="ECO:0000313" key="1">
    <source>
        <dbReference type="EMBL" id="AOW06253.1"/>
    </source>
</evidence>
<sequence length="216" mass="24389">MESFRFRRCSSTHQGANAPSAAFNTDITTLYGLFMIAIPDAISKPNRHVRQIVGWSLGGQAASGSDYCSQRRPCWIECGLCREMSPHNPLSTYSTQQRISKPSLYAHLTTGVHTPSFRIAFIPRSRLSSTLVQPCRVHNGRQWQWLPRTLSHKETRAVQQTKRRGLTEFRPHYVPSFTPSYRPTEGLGTRKTPIICISKLNIVRHGSRCVANGTHL</sequence>
<dbReference type="AlphaFoldDB" id="A0A1D8NKY2"/>
<gene>
    <name evidence="1" type="ORF">YALI1_E37669g</name>
</gene>